<dbReference type="Proteomes" id="UP000092741">
    <property type="component" value="Chromosome 2"/>
</dbReference>
<sequence>MVRVFIMNGKYYISTLEELYEIVNVFSESKSNNTLIYRAEEYKVGALIPSLGKVNSNNLRRVEQELLSTMKVYGVPMLGSRAVNEWLLMCLSEQQGFPTRLLEWTESLFNAIWSVCNSSTKDCINIIKVRGRHKASFISSPHHIESTKVFKAVDCDFQEKQKDKWYSIHPFINERNSCIHSLHDEQEYVKDLISINVLPSVKNNLLKELISMSELNKTTSNVEGKMTSIDFESSSENDLDSQSGEIKDDFEVNFHDRKLEQYGRKYNQDFDFD</sequence>
<reference evidence="2 3" key="1">
    <citation type="submission" date="2016-07" db="EMBL/GenBank/DDBJ databases">
        <title>Developing Vibrio natriegens as a novel, fast-growing host for biotechnology.</title>
        <authorList>
            <person name="Weinstock M.T."/>
            <person name="Hesek E.D."/>
            <person name="Wilson C.M."/>
            <person name="Gibson D.G."/>
        </authorList>
    </citation>
    <scope>NUCLEOTIDE SEQUENCE [LARGE SCALE GENOMIC DNA]</scope>
    <source>
        <strain evidence="2 3">ATCC 14048</strain>
    </source>
</reference>
<evidence type="ECO:0000313" key="2">
    <source>
        <dbReference type="EMBL" id="ANQ14548.1"/>
    </source>
</evidence>
<evidence type="ECO:0000259" key="1">
    <source>
        <dbReference type="Pfam" id="PF08867"/>
    </source>
</evidence>
<proteinExistence type="predicted"/>
<name>A0AAN0Y5H8_VIBNA</name>
<evidence type="ECO:0000313" key="3">
    <source>
        <dbReference type="Proteomes" id="UP000092741"/>
    </source>
</evidence>
<feature type="domain" description="FRG" evidence="1">
    <location>
        <begin position="35"/>
        <end position="121"/>
    </location>
</feature>
<dbReference type="Pfam" id="PF08867">
    <property type="entry name" value="FRG"/>
    <property type="match status" value="1"/>
</dbReference>
<organism evidence="2 3">
    <name type="scientific">Vibrio natriegens NBRC 15636 = ATCC 14048 = DSM 759</name>
    <dbReference type="NCBI Taxonomy" id="1219067"/>
    <lineage>
        <taxon>Bacteria</taxon>
        <taxon>Pseudomonadati</taxon>
        <taxon>Pseudomonadota</taxon>
        <taxon>Gammaproteobacteria</taxon>
        <taxon>Vibrionales</taxon>
        <taxon>Vibrionaceae</taxon>
        <taxon>Vibrio</taxon>
    </lineage>
</organism>
<keyword evidence="3" id="KW-1185">Reference proteome</keyword>
<dbReference type="AlphaFoldDB" id="A0AAN0Y5H8"/>
<dbReference type="EMBL" id="CP016346">
    <property type="protein sequence ID" value="ANQ14548.1"/>
    <property type="molecule type" value="Genomic_DNA"/>
</dbReference>
<accession>A0AAN0Y5H8</accession>
<protein>
    <recommendedName>
        <fullName evidence="1">FRG domain-containing protein</fullName>
    </recommendedName>
</protein>
<dbReference type="KEGG" id="vna:PN96_22040"/>
<gene>
    <name evidence="2" type="ORF">BA890_17535</name>
</gene>
<dbReference type="InterPro" id="IPR014966">
    <property type="entry name" value="FRG-dom"/>
</dbReference>